<sequence>MSKEALKEVELLEERLKQEWEQISADMKAVAEIKRRLEIGDDPDYEKTRADLEAVKVRYPV</sequence>
<proteinExistence type="predicted"/>
<name>A0A1I7YDA0_9BILA</name>
<reference evidence="2" key="1">
    <citation type="submission" date="2016-11" db="UniProtKB">
        <authorList>
            <consortium name="WormBaseParasite"/>
        </authorList>
    </citation>
    <scope>IDENTIFICATION</scope>
</reference>
<dbReference type="WBParaSite" id="L893_g15181.t1">
    <property type="protein sequence ID" value="L893_g15181.t1"/>
    <property type="gene ID" value="L893_g15181"/>
</dbReference>
<dbReference type="AlphaFoldDB" id="A0A1I7YDA0"/>
<evidence type="ECO:0000313" key="2">
    <source>
        <dbReference type="WBParaSite" id="L893_g15181.t1"/>
    </source>
</evidence>
<evidence type="ECO:0000313" key="1">
    <source>
        <dbReference type="Proteomes" id="UP000095287"/>
    </source>
</evidence>
<protein>
    <submittedName>
        <fullName evidence="2">Peptide chain release factor 1</fullName>
    </submittedName>
</protein>
<dbReference type="Proteomes" id="UP000095287">
    <property type="component" value="Unplaced"/>
</dbReference>
<organism evidence="1 2">
    <name type="scientific">Steinernema glaseri</name>
    <dbReference type="NCBI Taxonomy" id="37863"/>
    <lineage>
        <taxon>Eukaryota</taxon>
        <taxon>Metazoa</taxon>
        <taxon>Ecdysozoa</taxon>
        <taxon>Nematoda</taxon>
        <taxon>Chromadorea</taxon>
        <taxon>Rhabditida</taxon>
        <taxon>Tylenchina</taxon>
        <taxon>Panagrolaimomorpha</taxon>
        <taxon>Strongyloidoidea</taxon>
        <taxon>Steinernematidae</taxon>
        <taxon>Steinernema</taxon>
    </lineage>
</organism>
<accession>A0A1I7YDA0</accession>
<keyword evidence="1" id="KW-1185">Reference proteome</keyword>